<evidence type="ECO:0008006" key="4">
    <source>
        <dbReference type="Google" id="ProtNLM"/>
    </source>
</evidence>
<feature type="compositionally biased region" description="Polar residues" evidence="1">
    <location>
        <begin position="155"/>
        <end position="164"/>
    </location>
</feature>
<feature type="region of interest" description="Disordered" evidence="1">
    <location>
        <begin position="155"/>
        <end position="178"/>
    </location>
</feature>
<accession>A0ABW1T175</accession>
<evidence type="ECO:0000313" key="2">
    <source>
        <dbReference type="EMBL" id="MFC6238024.1"/>
    </source>
</evidence>
<reference evidence="3" key="1">
    <citation type="journal article" date="2019" name="Int. J. Syst. Evol. Microbiol.">
        <title>The Global Catalogue of Microorganisms (GCM) 10K type strain sequencing project: providing services to taxonomists for standard genome sequencing and annotation.</title>
        <authorList>
            <consortium name="The Broad Institute Genomics Platform"/>
            <consortium name="The Broad Institute Genome Sequencing Center for Infectious Disease"/>
            <person name="Wu L."/>
            <person name="Ma J."/>
        </authorList>
    </citation>
    <scope>NUCLEOTIDE SEQUENCE [LARGE SCALE GENOMIC DNA]</scope>
    <source>
        <strain evidence="3">CGMCC 4.7317</strain>
    </source>
</reference>
<comment type="caution">
    <text evidence="2">The sequence shown here is derived from an EMBL/GenBank/DDBJ whole genome shotgun (WGS) entry which is preliminary data.</text>
</comment>
<sequence>MARKWKTPQPAQVGQLAHRVIADLLSTTDDPCIDPTGTWRRVIAAVDHRMKLDGYRDRAARQTITAAALIYLEQAPAPPWTFVGAEVTRPGVRFDVLWVHAGTGELMVDEIKTGQSGVVLPSTRAQAERYLRALREDGHASARVRALSTRAPSTSWTLTSNRSIGQLPAEPERAPPPS</sequence>
<dbReference type="RefSeq" id="WP_386765859.1">
    <property type="nucleotide sequence ID" value="NZ_JBHSTI010000008.1"/>
</dbReference>
<keyword evidence="3" id="KW-1185">Reference proteome</keyword>
<dbReference type="Proteomes" id="UP001596138">
    <property type="component" value="Unassembled WGS sequence"/>
</dbReference>
<dbReference type="EMBL" id="JBHSTI010000008">
    <property type="protein sequence ID" value="MFC6238024.1"/>
    <property type="molecule type" value="Genomic_DNA"/>
</dbReference>
<evidence type="ECO:0000256" key="1">
    <source>
        <dbReference type="SAM" id="MobiDB-lite"/>
    </source>
</evidence>
<proteinExistence type="predicted"/>
<name>A0ABW1T175_9ACTN</name>
<protein>
    <recommendedName>
        <fullName evidence="4">PD-(D/E)XK endonuclease-like domain-containing protein</fullName>
    </recommendedName>
</protein>
<evidence type="ECO:0000313" key="3">
    <source>
        <dbReference type="Proteomes" id="UP001596138"/>
    </source>
</evidence>
<organism evidence="2 3">
    <name type="scientific">Longivirga aurantiaca</name>
    <dbReference type="NCBI Taxonomy" id="1837743"/>
    <lineage>
        <taxon>Bacteria</taxon>
        <taxon>Bacillati</taxon>
        <taxon>Actinomycetota</taxon>
        <taxon>Actinomycetes</taxon>
        <taxon>Sporichthyales</taxon>
        <taxon>Sporichthyaceae</taxon>
        <taxon>Longivirga</taxon>
    </lineage>
</organism>
<gene>
    <name evidence="2" type="ORF">ACFQGU_09045</name>
</gene>